<organism evidence="2 3">
    <name type="scientific">Roseomonas populi</name>
    <dbReference type="NCBI Taxonomy" id="3121582"/>
    <lineage>
        <taxon>Bacteria</taxon>
        <taxon>Pseudomonadati</taxon>
        <taxon>Pseudomonadota</taxon>
        <taxon>Alphaproteobacteria</taxon>
        <taxon>Acetobacterales</taxon>
        <taxon>Roseomonadaceae</taxon>
        <taxon>Roseomonas</taxon>
    </lineage>
</organism>
<evidence type="ECO:0000259" key="1">
    <source>
        <dbReference type="PROSITE" id="PS51688"/>
    </source>
</evidence>
<proteinExistence type="predicted"/>
<feature type="domain" description="Peptidase S74" evidence="1">
    <location>
        <begin position="201"/>
        <end position="297"/>
    </location>
</feature>
<dbReference type="EMBL" id="JANJOU010000003">
    <property type="protein sequence ID" value="MCR0981784.1"/>
    <property type="molecule type" value="Genomic_DNA"/>
</dbReference>
<dbReference type="PROSITE" id="PS51688">
    <property type="entry name" value="ICA"/>
    <property type="match status" value="1"/>
</dbReference>
<sequence length="317" mass="33258">MGTPLRTGNRVLLTTTTTGTGTYQLSGSAVAATYFTPAEAGIPSGSRVMYVVVDSLTAPTMLELGEGIYSAGSPATLTRAQIKASSLGTLAVNWPAGTRFVFLTVHADRTPVFETDSSLLVSGWLRVNTPQNAPGSAGVGDQVGASLTPTGSAFLSSSTSAPLNVNVAINVGGNAVQFTTFGTNVGSIGTSATATSFNTSSDRRLKEEIGPVDPDLLYKLRPLRFRWKRNGEEATGFFAQEVHAVFPEAVTPGDSDVAGQEDPGFRMWAMDQSKLMVLAIATIQAQRKTIQDQGKAIQALQNDLGGLVKKLTGLKLL</sequence>
<comment type="caution">
    <text evidence="2">The sequence shown here is derived from an EMBL/GenBank/DDBJ whole genome shotgun (WGS) entry which is preliminary data.</text>
</comment>
<reference evidence="2 3" key="1">
    <citation type="submission" date="2022-06" db="EMBL/GenBank/DDBJ databases">
        <title>Roseomonas CN29.</title>
        <authorList>
            <person name="Cheng Y."/>
            <person name="He X."/>
        </authorList>
    </citation>
    <scope>NUCLEOTIDE SEQUENCE [LARGE SCALE GENOMIC DNA]</scope>
    <source>
        <strain evidence="2 3">CN29</strain>
    </source>
</reference>
<accession>A0ABT1X489</accession>
<protein>
    <submittedName>
        <fullName evidence="2">Tail fiber domain-containing protein</fullName>
    </submittedName>
</protein>
<dbReference type="InterPro" id="IPR030392">
    <property type="entry name" value="S74_ICA"/>
</dbReference>
<keyword evidence="3" id="KW-1185">Reference proteome</keyword>
<gene>
    <name evidence="2" type="ORF">NRP21_06955</name>
</gene>
<evidence type="ECO:0000313" key="2">
    <source>
        <dbReference type="EMBL" id="MCR0981784.1"/>
    </source>
</evidence>
<dbReference type="Pfam" id="PF13884">
    <property type="entry name" value="Peptidase_S74"/>
    <property type="match status" value="1"/>
</dbReference>
<dbReference type="Proteomes" id="UP001524642">
    <property type="component" value="Unassembled WGS sequence"/>
</dbReference>
<name>A0ABT1X489_9PROT</name>
<evidence type="ECO:0000313" key="3">
    <source>
        <dbReference type="Proteomes" id="UP001524642"/>
    </source>
</evidence>
<dbReference type="RefSeq" id="WP_257715446.1">
    <property type="nucleotide sequence ID" value="NZ_JANJOU010000003.1"/>
</dbReference>